<comment type="catalytic activity">
    <reaction evidence="1 17">
        <text>2 a phenolic donor + H2O2 = 2 a phenolic radical donor + 2 H2O</text>
        <dbReference type="Rhea" id="RHEA:56136"/>
        <dbReference type="ChEBI" id="CHEBI:15377"/>
        <dbReference type="ChEBI" id="CHEBI:16240"/>
        <dbReference type="ChEBI" id="CHEBI:139520"/>
        <dbReference type="ChEBI" id="CHEBI:139521"/>
        <dbReference type="EC" id="1.11.1.7"/>
    </reaction>
</comment>
<dbReference type="SUPFAM" id="SSF48113">
    <property type="entry name" value="Heme-dependent peroxidases"/>
    <property type="match status" value="1"/>
</dbReference>
<evidence type="ECO:0000256" key="2">
    <source>
        <dbReference type="ARBA" id="ARBA00002322"/>
    </source>
</evidence>
<dbReference type="EMBL" id="AP019866">
    <property type="protein sequence ID" value="BBM97592.1"/>
    <property type="molecule type" value="Genomic_DNA"/>
</dbReference>
<accession>A0A176VG79</accession>
<comment type="similarity">
    <text evidence="3">Belongs to the peroxidase family. Ascorbate peroxidase subfamily.</text>
</comment>
<dbReference type="PRINTS" id="PR00458">
    <property type="entry name" value="PEROXIDASE"/>
</dbReference>
<dbReference type="Pfam" id="PF00141">
    <property type="entry name" value="peroxidase"/>
    <property type="match status" value="1"/>
</dbReference>
<evidence type="ECO:0000256" key="4">
    <source>
        <dbReference type="ARBA" id="ARBA00012313"/>
    </source>
</evidence>
<reference evidence="19" key="2">
    <citation type="journal article" date="2019" name="Curr. Biol.">
        <title>Chromatin organization in early land plants reveals an ancestral association between H3K27me3, transposons, and constitutive heterochromatin.</title>
        <authorList>
            <person name="Montgomery S.A."/>
            <person name="Tanizawa Y."/>
            <person name="Galik B."/>
            <person name="Wang N."/>
            <person name="Ito T."/>
            <person name="Mochizuki T."/>
            <person name="Akimcheva S."/>
            <person name="Bowman J."/>
            <person name="Cognat V."/>
            <person name="Drouard L."/>
            <person name="Ekker H."/>
            <person name="Houng S."/>
            <person name="Kohchi T."/>
            <person name="Lin S."/>
            <person name="Liu L.D."/>
            <person name="Nakamura Y."/>
            <person name="Valeeva L.R."/>
            <person name="Shakirov E.V."/>
            <person name="Shippen D.E."/>
            <person name="Wei W."/>
            <person name="Yagura M."/>
            <person name="Yamaoka S."/>
            <person name="Yamato K.T."/>
            <person name="Liu C."/>
            <person name="Berger F."/>
        </authorList>
    </citation>
    <scope>NUCLEOTIDE SEQUENCE [LARGE SCALE GENOMIC DNA]</scope>
    <source>
        <strain evidence="19">Tak-1</strain>
    </source>
</reference>
<feature type="disulfide bond" evidence="16">
    <location>
        <begin position="211"/>
        <end position="243"/>
    </location>
</feature>
<reference evidence="22" key="3">
    <citation type="journal article" date="2020" name="Curr. Biol.">
        <title>Chromatin organization in early land plants reveals an ancestral association between H3K27me3, transposons, and constitutive heterochromatin.</title>
        <authorList>
            <person name="Montgomery S.A."/>
            <person name="Tanizawa Y."/>
            <person name="Galik B."/>
            <person name="Wang N."/>
            <person name="Ito T."/>
            <person name="Mochizuki T."/>
            <person name="Akimcheva S."/>
            <person name="Bowman J.L."/>
            <person name="Cognat V."/>
            <person name="Marechal-Drouard L."/>
            <person name="Ekker H."/>
            <person name="Hong S.F."/>
            <person name="Kohchi T."/>
            <person name="Lin S.S."/>
            <person name="Liu L.D."/>
            <person name="Nakamura Y."/>
            <person name="Valeeva L.R."/>
            <person name="Shakirov E.V."/>
            <person name="Shippen D.E."/>
            <person name="Wei W.L."/>
            <person name="Yagura M."/>
            <person name="Yamaoka S."/>
            <person name="Yamato K.T."/>
            <person name="Liu C."/>
            <person name="Berger F."/>
        </authorList>
    </citation>
    <scope>NUCLEOTIDE SEQUENCE [LARGE SCALE GENOMIC DNA]</scope>
    <source>
        <strain evidence="22">Tak-1</strain>
    </source>
</reference>
<feature type="binding site" evidence="13">
    <location>
        <position position="174"/>
    </location>
    <ligand>
        <name>substrate</name>
    </ligand>
</feature>
<sequence length="338" mass="36713">MEKASALWSSWLVVTMILTIFLATNAQATNYPTHPNLTEDFYLRTCPQARIIVFNVLVRQLALNKNLPAQLIRLFFHDCFVRGCDSSILIESTPGNVAELDGFPNRNSVKGLDVIALAKEKLEESCPGIVSCADIIALAARDILQLSRGLYFPVPLGRRDGSVSLASEANANLPSPFANYTQLVTSFANQGLSEEDLVVLSGAHTIGVSHCGVVYRRLWNFSPTIQTDPALSPAYAAKLKALCPIDQPQSQTEIELDSSMGGNFFDSNYYDNVLNGEAAFISDSALITNPSAAALVRTLGRFPTVPFFEKFGVAMVKMGLINVKTGSDGVIRKVCSKI</sequence>
<feature type="binding site" evidence="14">
    <location>
        <position position="85"/>
    </location>
    <ligand>
        <name>Ca(2+)</name>
        <dbReference type="ChEBI" id="CHEBI:29108"/>
        <label>1</label>
    </ligand>
</feature>
<evidence type="ECO:0000313" key="22">
    <source>
        <dbReference type="Proteomes" id="UP001162541"/>
    </source>
</evidence>
<evidence type="ECO:0000256" key="17">
    <source>
        <dbReference type="RuleBase" id="RU362060"/>
    </source>
</evidence>
<evidence type="ECO:0000256" key="6">
    <source>
        <dbReference type="ARBA" id="ARBA00022617"/>
    </source>
</evidence>
<feature type="disulfide bond" evidence="16">
    <location>
        <begin position="132"/>
        <end position="335"/>
    </location>
</feature>
<dbReference type="PROSITE" id="PS00435">
    <property type="entry name" value="PEROXIDASE_1"/>
    <property type="match status" value="1"/>
</dbReference>
<comment type="cofactor">
    <cofactor evidence="14 17">
        <name>heme b</name>
        <dbReference type="ChEBI" id="CHEBI:60344"/>
    </cofactor>
    <text evidence="14 17">Binds 1 heme b (iron(II)-protoporphyrin IX) group per subunit.</text>
</comment>
<evidence type="ECO:0000313" key="19">
    <source>
        <dbReference type="EMBL" id="BBM97591.1"/>
    </source>
</evidence>
<feature type="domain" description="Plant heme peroxidase family profile" evidence="18">
    <location>
        <begin position="36"/>
        <end position="338"/>
    </location>
</feature>
<evidence type="ECO:0000313" key="20">
    <source>
        <dbReference type="EMBL" id="OAE19919.1"/>
    </source>
</evidence>
<dbReference type="Gene3D" id="1.10.420.10">
    <property type="entry name" value="Peroxidase, domain 2"/>
    <property type="match status" value="1"/>
</dbReference>
<dbReference type="Proteomes" id="UP001162541">
    <property type="component" value="Chromosome 1"/>
</dbReference>
<dbReference type="FunFam" id="1.10.520.10:FF:000008">
    <property type="entry name" value="Peroxidase"/>
    <property type="match status" value="1"/>
</dbReference>
<evidence type="ECO:0000256" key="10">
    <source>
        <dbReference type="ARBA" id="ARBA00023157"/>
    </source>
</evidence>
<dbReference type="Gene3D" id="1.10.520.10">
    <property type="match status" value="1"/>
</dbReference>
<protein>
    <recommendedName>
        <fullName evidence="4 17">Peroxidase</fullName>
        <ecNumber evidence="4 17">1.11.1.7</ecNumber>
    </recommendedName>
</protein>
<keyword evidence="7 14" id="KW-0479">Metal-binding</keyword>
<keyword evidence="17" id="KW-0732">Signal</keyword>
<dbReference type="EC" id="1.11.1.7" evidence="4 17"/>
<dbReference type="InterPro" id="IPR019793">
    <property type="entry name" value="Peroxidases_heam-ligand_BS"/>
</dbReference>
<feature type="binding site" evidence="14">
    <location>
        <position position="266"/>
    </location>
    <ligand>
        <name>Ca(2+)</name>
        <dbReference type="ChEBI" id="CHEBI:29108"/>
        <label>2</label>
    </ligand>
</feature>
<keyword evidence="6 17" id="KW-0349">Heme</keyword>
<keyword evidence="21" id="KW-1185">Reference proteome</keyword>
<evidence type="ECO:0000256" key="3">
    <source>
        <dbReference type="ARBA" id="ARBA00006873"/>
    </source>
</evidence>
<evidence type="ECO:0000256" key="11">
    <source>
        <dbReference type="ARBA" id="ARBA00023324"/>
    </source>
</evidence>
<dbReference type="GO" id="GO:0006979">
    <property type="term" value="P:response to oxidative stress"/>
    <property type="evidence" value="ECO:0007669"/>
    <property type="project" value="UniProtKB-UniRule"/>
</dbReference>
<dbReference type="GO" id="GO:0020037">
    <property type="term" value="F:heme binding"/>
    <property type="evidence" value="ECO:0007669"/>
    <property type="project" value="UniProtKB-UniRule"/>
</dbReference>
<dbReference type="PANTHER" id="PTHR31235">
    <property type="entry name" value="PEROXIDASE 25-RELATED"/>
    <property type="match status" value="1"/>
</dbReference>
<feature type="binding site" evidence="14">
    <location>
        <position position="99"/>
    </location>
    <ligand>
        <name>Ca(2+)</name>
        <dbReference type="ChEBI" id="CHEBI:29108"/>
        <label>1</label>
    </ligand>
</feature>
<evidence type="ECO:0000256" key="16">
    <source>
        <dbReference type="PIRSR" id="PIRSR600823-5"/>
    </source>
</evidence>
<evidence type="ECO:0000256" key="1">
    <source>
        <dbReference type="ARBA" id="ARBA00000189"/>
    </source>
</evidence>
<feature type="signal peptide" evidence="17">
    <location>
        <begin position="1"/>
        <end position="26"/>
    </location>
</feature>
<evidence type="ECO:0000256" key="8">
    <source>
        <dbReference type="ARBA" id="ARBA00023002"/>
    </source>
</evidence>
<feature type="chain" id="PRO_5042304626" description="Peroxidase" evidence="17">
    <location>
        <begin position="27"/>
        <end position="338"/>
    </location>
</feature>
<comment type="cofactor">
    <cofactor evidence="14 17">
        <name>Ca(2+)</name>
        <dbReference type="ChEBI" id="CHEBI:29108"/>
    </cofactor>
    <text evidence="14 17">Binds 2 calcium ions per subunit.</text>
</comment>
<dbReference type="EMBL" id="AP019866">
    <property type="protein sequence ID" value="BBM97591.1"/>
    <property type="molecule type" value="Genomic_DNA"/>
</dbReference>
<keyword evidence="9 14" id="KW-0408">Iron</keyword>
<keyword evidence="11 17" id="KW-0376">Hydrogen peroxide</keyword>
<evidence type="ECO:0000313" key="21">
    <source>
        <dbReference type="Proteomes" id="UP000077202"/>
    </source>
</evidence>
<dbReference type="InterPro" id="IPR000823">
    <property type="entry name" value="Peroxidase_pln"/>
</dbReference>
<dbReference type="GO" id="GO:0046872">
    <property type="term" value="F:metal ion binding"/>
    <property type="evidence" value="ECO:0007669"/>
    <property type="project" value="UniProtKB-UniRule"/>
</dbReference>
<feature type="binding site" evidence="14">
    <location>
        <position position="205"/>
    </location>
    <ligand>
        <name>Ca(2+)</name>
        <dbReference type="ChEBI" id="CHEBI:29108"/>
        <label>2</label>
    </ligand>
</feature>
<feature type="disulfide bond" evidence="16">
    <location>
        <begin position="46"/>
        <end position="126"/>
    </location>
</feature>
<reference evidence="20 21" key="1">
    <citation type="submission" date="2016-03" db="EMBL/GenBank/DDBJ databases">
        <title>Mechanisms controlling the formation of the plant cell surface in tip-growing cells are functionally conserved among land plants.</title>
        <authorList>
            <person name="Honkanen S."/>
            <person name="Jones V.A."/>
            <person name="Morieri G."/>
            <person name="Champion C."/>
            <person name="Hetherington A.J."/>
            <person name="Kelly S."/>
            <person name="Saint-Marcoux D."/>
            <person name="Proust H."/>
            <person name="Prescott H."/>
            <person name="Dolan L."/>
        </authorList>
    </citation>
    <scope>NUCLEOTIDE SEQUENCE [LARGE SCALE GENOMIC DNA]</scope>
    <source>
        <strain evidence="21">cv. Tak-1 and cv. Tak-2</strain>
        <tissue evidence="20">Whole gametophyte</tissue>
    </source>
</reference>
<dbReference type="FunFam" id="1.10.420.10:FF:000001">
    <property type="entry name" value="Peroxidase"/>
    <property type="match status" value="1"/>
</dbReference>
<dbReference type="PROSITE" id="PS50873">
    <property type="entry name" value="PEROXIDASE_4"/>
    <property type="match status" value="1"/>
</dbReference>
<evidence type="ECO:0000256" key="15">
    <source>
        <dbReference type="PIRSR" id="PIRSR600823-4"/>
    </source>
</evidence>
<gene>
    <name evidence="20" type="ORF">AXG93_1130s1730</name>
    <name evidence="19" type="ORF">Mp_1g06830</name>
</gene>
<keyword evidence="14 17" id="KW-0106">Calcium</keyword>
<feature type="binding site" evidence="14">
    <location>
        <position position="87"/>
    </location>
    <ligand>
        <name>Ca(2+)</name>
        <dbReference type="ChEBI" id="CHEBI:29108"/>
        <label>1</label>
    </ligand>
</feature>
<proteinExistence type="inferred from homology"/>
<feature type="binding site" evidence="14">
    <location>
        <position position="83"/>
    </location>
    <ligand>
        <name>Ca(2+)</name>
        <dbReference type="ChEBI" id="CHEBI:29108"/>
        <label>1</label>
    </ligand>
</feature>
<dbReference type="InterPro" id="IPR002016">
    <property type="entry name" value="Haem_peroxidase"/>
</dbReference>
<evidence type="ECO:0000256" key="5">
    <source>
        <dbReference type="ARBA" id="ARBA00022559"/>
    </source>
</evidence>
<dbReference type="AlphaFoldDB" id="A0A176VG79"/>
<feature type="site" description="Transition state stabilizer" evidence="15">
    <location>
        <position position="73"/>
    </location>
</feature>
<keyword evidence="17" id="KW-0964">Secreted</keyword>
<evidence type="ECO:0000256" key="9">
    <source>
        <dbReference type="ARBA" id="ARBA00023004"/>
    </source>
</evidence>
<dbReference type="InterPro" id="IPR010255">
    <property type="entry name" value="Haem_peroxidase_sf"/>
</dbReference>
<keyword evidence="10 16" id="KW-1015">Disulfide bond</keyword>
<evidence type="ECO:0000259" key="18">
    <source>
        <dbReference type="PROSITE" id="PS50873"/>
    </source>
</evidence>
<comment type="function">
    <text evidence="2">Removal of H(2)O(2), oxidation of toxic reductants, biosynthesis and degradation of lignin, suberization, auxin catabolism, response to environmental stresses such as wounding, pathogen attack and oxidative stress. These functions might be dependent on each isozyme/isoform in each plant tissue.</text>
</comment>
<dbReference type="GO" id="GO:0005576">
    <property type="term" value="C:extracellular region"/>
    <property type="evidence" value="ECO:0007669"/>
    <property type="project" value="UniProtKB-SubCell"/>
</dbReference>
<dbReference type="CDD" id="cd00693">
    <property type="entry name" value="secretory_peroxidase"/>
    <property type="match status" value="1"/>
</dbReference>
<dbReference type="GO" id="GO:0042744">
    <property type="term" value="P:hydrogen peroxide catabolic process"/>
    <property type="evidence" value="ECO:0007669"/>
    <property type="project" value="UniProtKB-KW"/>
</dbReference>
<feature type="binding site" evidence="14">
    <location>
        <position position="78"/>
    </location>
    <ligand>
        <name>Ca(2+)</name>
        <dbReference type="ChEBI" id="CHEBI:29108"/>
        <label>1</label>
    </ligand>
</feature>
<feature type="active site" description="Proton acceptor" evidence="12">
    <location>
        <position position="77"/>
    </location>
</feature>
<dbReference type="GO" id="GO:0140825">
    <property type="term" value="F:lactoperoxidase activity"/>
    <property type="evidence" value="ECO:0007669"/>
    <property type="project" value="UniProtKB-EC"/>
</dbReference>
<evidence type="ECO:0000256" key="7">
    <source>
        <dbReference type="ARBA" id="ARBA00022723"/>
    </source>
</evidence>
<dbReference type="EMBL" id="LVLJ01003744">
    <property type="protein sequence ID" value="OAE19919.1"/>
    <property type="molecule type" value="Genomic_DNA"/>
</dbReference>
<feature type="binding site" evidence="14">
    <location>
        <position position="257"/>
    </location>
    <ligand>
        <name>Ca(2+)</name>
        <dbReference type="ChEBI" id="CHEBI:29108"/>
        <label>2</label>
    </ligand>
</feature>
<keyword evidence="5 17" id="KW-0575">Peroxidase</keyword>
<evidence type="ECO:0000256" key="12">
    <source>
        <dbReference type="PIRSR" id="PIRSR600823-1"/>
    </source>
</evidence>
<evidence type="ECO:0000256" key="14">
    <source>
        <dbReference type="PIRSR" id="PIRSR600823-3"/>
    </source>
</evidence>
<comment type="subcellular location">
    <subcellularLocation>
        <location evidence="17">Secreted</location>
    </subcellularLocation>
</comment>
<name>A0A176VG79_MARPO</name>
<feature type="disulfide bond" evidence="16">
    <location>
        <begin position="79"/>
        <end position="84"/>
    </location>
</feature>
<comment type="similarity">
    <text evidence="17">Belongs to the peroxidase family. Classical plant (class III) peroxidase subfamily.</text>
</comment>
<keyword evidence="8 17" id="KW-0560">Oxidoreductase</keyword>
<evidence type="ECO:0000256" key="13">
    <source>
        <dbReference type="PIRSR" id="PIRSR600823-2"/>
    </source>
</evidence>
<dbReference type="InterPro" id="IPR033905">
    <property type="entry name" value="Secretory_peroxidase"/>
</dbReference>
<dbReference type="PRINTS" id="PR00461">
    <property type="entry name" value="PLPEROXIDASE"/>
</dbReference>
<dbReference type="Proteomes" id="UP000077202">
    <property type="component" value="Unassembled WGS sequence"/>
</dbReference>
<feature type="binding site" description="axial binding residue" evidence="14">
    <location>
        <position position="204"/>
    </location>
    <ligand>
        <name>heme b</name>
        <dbReference type="ChEBI" id="CHEBI:60344"/>
    </ligand>
    <ligandPart>
        <name>Fe</name>
        <dbReference type="ChEBI" id="CHEBI:18248"/>
    </ligandPart>
</feature>
<feature type="binding site" evidence="14">
    <location>
        <position position="81"/>
    </location>
    <ligand>
        <name>Ca(2+)</name>
        <dbReference type="ChEBI" id="CHEBI:29108"/>
        <label>1</label>
    </ligand>
</feature>
<organism evidence="20 21">
    <name type="scientific">Marchantia polymorpha subsp. ruderalis</name>
    <dbReference type="NCBI Taxonomy" id="1480154"/>
    <lineage>
        <taxon>Eukaryota</taxon>
        <taxon>Viridiplantae</taxon>
        <taxon>Streptophyta</taxon>
        <taxon>Embryophyta</taxon>
        <taxon>Marchantiophyta</taxon>
        <taxon>Marchantiopsida</taxon>
        <taxon>Marchantiidae</taxon>
        <taxon>Marchantiales</taxon>
        <taxon>Marchantiaceae</taxon>
        <taxon>Marchantia</taxon>
    </lineage>
</organism>